<dbReference type="Pfam" id="PF01820">
    <property type="entry name" value="Dala_Dala_lig_N"/>
    <property type="match status" value="1"/>
</dbReference>
<keyword evidence="13" id="KW-0963">Cytoplasm</keyword>
<keyword evidence="20" id="KW-1185">Reference proteome</keyword>
<dbReference type="NCBIfam" id="TIGR01205">
    <property type="entry name" value="D_ala_D_alaTIGR"/>
    <property type="match status" value="1"/>
</dbReference>
<dbReference type="STRING" id="1480694.DC28_05025"/>
<feature type="binding site" evidence="15">
    <location>
        <begin position="191"/>
        <end position="192"/>
    </location>
    <ligand>
        <name>ATP</name>
        <dbReference type="ChEBI" id="CHEBI:30616"/>
    </ligand>
</feature>
<dbReference type="Pfam" id="PF07478">
    <property type="entry name" value="Dala_Dala_lig_C"/>
    <property type="match status" value="1"/>
</dbReference>
<evidence type="ECO:0000256" key="2">
    <source>
        <dbReference type="ARBA" id="ARBA00010871"/>
    </source>
</evidence>
<dbReference type="UniPathway" id="UPA00219"/>
<evidence type="ECO:0000256" key="11">
    <source>
        <dbReference type="ARBA" id="ARBA00023316"/>
    </source>
</evidence>
<protein>
    <recommendedName>
        <fullName evidence="13">D-alanine--D-alanine ligase</fullName>
        <ecNumber evidence="13">6.3.2.4</ecNumber>
    </recommendedName>
    <alternativeName>
        <fullName evidence="13">D-Ala-D-Ala ligase</fullName>
    </alternativeName>
    <alternativeName>
        <fullName evidence="13">D-alanylalanine synthetase</fullName>
    </alternativeName>
</protein>
<feature type="binding site" evidence="15">
    <location>
        <begin position="315"/>
        <end position="316"/>
    </location>
    <ligand>
        <name>ATP</name>
        <dbReference type="ChEBI" id="CHEBI:30616"/>
    </ligand>
</feature>
<feature type="domain" description="ATP-grasp" evidence="18">
    <location>
        <begin position="134"/>
        <end position="349"/>
    </location>
</feature>
<keyword evidence="6 17" id="KW-0067">ATP-binding</keyword>
<dbReference type="OrthoDB" id="9813261at2"/>
<evidence type="ECO:0000313" key="20">
    <source>
        <dbReference type="Proteomes" id="UP000029692"/>
    </source>
</evidence>
<dbReference type="PANTHER" id="PTHR23132">
    <property type="entry name" value="D-ALANINE--D-ALANINE LIGASE"/>
    <property type="match status" value="1"/>
</dbReference>
<evidence type="ECO:0000256" key="9">
    <source>
        <dbReference type="ARBA" id="ARBA00022984"/>
    </source>
</evidence>
<dbReference type="Gene3D" id="3.30.470.20">
    <property type="entry name" value="ATP-grasp fold, B domain"/>
    <property type="match status" value="1"/>
</dbReference>
<comment type="function">
    <text evidence="13">Cell wall formation.</text>
</comment>
<sequence>MKVLILYGGRSGEHEVSCLSAASVLRHLNPRRYTPLLCGITREGHWFLQEDSRVQAVLQGADLQVHPGAEVSIVPAKGFQAGGALLDLDMVFPVLHGTFGEDGTVQGLFEMTGVPYVGSGVLGSSLGMDKEKAKQVWQYEGIPVVPFRSFVPEDHQEARGDIPGKTLRRLWQEWTAALQVPLFVKPARAGSSVGITKVHSFQELAPAMKTALSFDSKVLIEKAVTAKEIECSVVGNLAPRAFIPGEVEPHHEFYDYEAKYIDPDGAALIIPARIPEKDQHRIMELAVRAYRACEARGLARVDFFFHEDRGELYLNEINTMPGFTHISMFSKMCEAGGLEYSAVLDELIALGLQEFTRRNTLQYTRA</sequence>
<name>A0A098R0C9_9SPIO</name>
<keyword evidence="9 13" id="KW-0573">Peptidoglycan synthesis</keyword>
<dbReference type="PROSITE" id="PS00843">
    <property type="entry name" value="DALA_DALA_LIGASE_1"/>
    <property type="match status" value="1"/>
</dbReference>
<keyword evidence="10 16" id="KW-0464">Manganese</keyword>
<feature type="active site" evidence="14">
    <location>
        <position position="327"/>
    </location>
</feature>
<dbReference type="SUPFAM" id="SSF56059">
    <property type="entry name" value="Glutathione synthetase ATP-binding domain-like"/>
    <property type="match status" value="1"/>
</dbReference>
<dbReference type="InterPro" id="IPR011095">
    <property type="entry name" value="Dala_Dala_lig_C"/>
</dbReference>
<dbReference type="PROSITE" id="PS50975">
    <property type="entry name" value="ATP_GRASP"/>
    <property type="match status" value="1"/>
</dbReference>
<dbReference type="GO" id="GO:0008716">
    <property type="term" value="F:D-alanine-D-alanine ligase activity"/>
    <property type="evidence" value="ECO:0007669"/>
    <property type="project" value="UniProtKB-UniRule"/>
</dbReference>
<organism evidence="19 20">
    <name type="scientific">Spirochaeta lutea</name>
    <dbReference type="NCBI Taxonomy" id="1480694"/>
    <lineage>
        <taxon>Bacteria</taxon>
        <taxon>Pseudomonadati</taxon>
        <taxon>Spirochaetota</taxon>
        <taxon>Spirochaetia</taxon>
        <taxon>Spirochaetales</taxon>
        <taxon>Spirochaetaceae</taxon>
        <taxon>Spirochaeta</taxon>
    </lineage>
</organism>
<feature type="binding site" evidence="15">
    <location>
        <begin position="183"/>
        <end position="185"/>
    </location>
    <ligand>
        <name>ATP</name>
        <dbReference type="ChEBI" id="CHEBI:30616"/>
    </ligand>
</feature>
<dbReference type="InterPro" id="IPR011761">
    <property type="entry name" value="ATP-grasp"/>
</dbReference>
<dbReference type="AlphaFoldDB" id="A0A098R0C9"/>
<dbReference type="NCBIfam" id="NF002528">
    <property type="entry name" value="PRK01966.1-4"/>
    <property type="match status" value="1"/>
</dbReference>
<comment type="cofactor">
    <cofactor evidence="16">
        <name>Mg(2+)</name>
        <dbReference type="ChEBI" id="CHEBI:18420"/>
    </cofactor>
    <cofactor evidence="16">
        <name>Mn(2+)</name>
        <dbReference type="ChEBI" id="CHEBI:29035"/>
    </cofactor>
    <text evidence="16">Binds 2 magnesium or manganese ions per subunit.</text>
</comment>
<evidence type="ECO:0000256" key="3">
    <source>
        <dbReference type="ARBA" id="ARBA00022598"/>
    </source>
</evidence>
<dbReference type="HAMAP" id="MF_00047">
    <property type="entry name" value="Dala_Dala_lig"/>
    <property type="match status" value="1"/>
</dbReference>
<reference evidence="19 20" key="1">
    <citation type="submission" date="2014-05" db="EMBL/GenBank/DDBJ databases">
        <title>De novo Genome Sequence of Spirocheata sp.</title>
        <authorList>
            <person name="Shivani Y."/>
            <person name="Subhash Y."/>
            <person name="Tushar L."/>
            <person name="Sasikala C."/>
            <person name="Ramana C.V."/>
        </authorList>
    </citation>
    <scope>NUCLEOTIDE SEQUENCE [LARGE SCALE GENOMIC DNA]</scope>
    <source>
        <strain evidence="19 20">JC230</strain>
    </source>
</reference>
<keyword evidence="5 15" id="KW-0547">Nucleotide-binding</keyword>
<feature type="binding site" evidence="15">
    <location>
        <begin position="221"/>
        <end position="228"/>
    </location>
    <ligand>
        <name>ATP</name>
        <dbReference type="ChEBI" id="CHEBI:30616"/>
    </ligand>
</feature>
<dbReference type="EC" id="6.3.2.4" evidence="13"/>
<keyword evidence="7 16" id="KW-0460">Magnesium</keyword>
<feature type="binding site" evidence="16">
    <location>
        <position position="316"/>
    </location>
    <ligand>
        <name>Mg(2+)</name>
        <dbReference type="ChEBI" id="CHEBI:18420"/>
        <label>1</label>
    </ligand>
</feature>
<dbReference type="Proteomes" id="UP000029692">
    <property type="component" value="Unassembled WGS sequence"/>
</dbReference>
<dbReference type="InterPro" id="IPR005905">
    <property type="entry name" value="D_ala_D_ala"/>
</dbReference>
<comment type="pathway">
    <text evidence="13">Cell wall biogenesis; peptidoglycan biosynthesis.</text>
</comment>
<evidence type="ECO:0000256" key="12">
    <source>
        <dbReference type="ARBA" id="ARBA00047614"/>
    </source>
</evidence>
<dbReference type="GO" id="GO:0008360">
    <property type="term" value="P:regulation of cell shape"/>
    <property type="evidence" value="ECO:0007669"/>
    <property type="project" value="UniProtKB-KW"/>
</dbReference>
<dbReference type="eggNOG" id="COG1181">
    <property type="taxonomic scope" value="Bacteria"/>
</dbReference>
<evidence type="ECO:0000256" key="4">
    <source>
        <dbReference type="ARBA" id="ARBA00022723"/>
    </source>
</evidence>
<dbReference type="SUPFAM" id="SSF52440">
    <property type="entry name" value="PreATP-grasp domain"/>
    <property type="match status" value="1"/>
</dbReference>
<proteinExistence type="inferred from homology"/>
<dbReference type="InterPro" id="IPR016185">
    <property type="entry name" value="PreATP-grasp_dom_sf"/>
</dbReference>
<dbReference type="Gene3D" id="3.30.1490.20">
    <property type="entry name" value="ATP-grasp fold, A domain"/>
    <property type="match status" value="1"/>
</dbReference>
<dbReference type="GO" id="GO:0005829">
    <property type="term" value="C:cytosol"/>
    <property type="evidence" value="ECO:0007669"/>
    <property type="project" value="TreeGrafter"/>
</dbReference>
<gene>
    <name evidence="13" type="primary">ddl</name>
    <name evidence="19" type="ORF">DC28_05025</name>
</gene>
<dbReference type="InterPro" id="IPR011127">
    <property type="entry name" value="Dala_Dala_lig_N"/>
</dbReference>
<dbReference type="NCBIfam" id="NF002378">
    <property type="entry name" value="PRK01372.1"/>
    <property type="match status" value="1"/>
</dbReference>
<feature type="binding site" evidence="16">
    <location>
        <position position="302"/>
    </location>
    <ligand>
        <name>Mg(2+)</name>
        <dbReference type="ChEBI" id="CHEBI:18420"/>
        <label>1</label>
    </ligand>
</feature>
<keyword evidence="11 13" id="KW-0961">Cell wall biogenesis/degradation</keyword>
<feature type="binding site" evidence="16">
    <location>
        <position position="316"/>
    </location>
    <ligand>
        <name>Mg(2+)</name>
        <dbReference type="ChEBI" id="CHEBI:18420"/>
        <label>2</label>
    </ligand>
</feature>
<dbReference type="InterPro" id="IPR000291">
    <property type="entry name" value="D-Ala_lig_Van_CS"/>
</dbReference>
<accession>A0A098R0C9</accession>
<comment type="cofactor">
    <cofactor evidence="1">
        <name>Mn(2+)</name>
        <dbReference type="ChEBI" id="CHEBI:29035"/>
    </cofactor>
</comment>
<dbReference type="Gene3D" id="3.40.50.20">
    <property type="match status" value="1"/>
</dbReference>
<evidence type="ECO:0000259" key="18">
    <source>
        <dbReference type="PROSITE" id="PS50975"/>
    </source>
</evidence>
<dbReference type="GO" id="GO:0009252">
    <property type="term" value="P:peptidoglycan biosynthetic process"/>
    <property type="evidence" value="ECO:0007669"/>
    <property type="project" value="UniProtKB-UniRule"/>
</dbReference>
<evidence type="ECO:0000256" key="14">
    <source>
        <dbReference type="PIRSR" id="PIRSR039102-1"/>
    </source>
</evidence>
<evidence type="ECO:0000256" key="5">
    <source>
        <dbReference type="ARBA" id="ARBA00022741"/>
    </source>
</evidence>
<evidence type="ECO:0000313" key="19">
    <source>
        <dbReference type="EMBL" id="KGE73148.1"/>
    </source>
</evidence>
<evidence type="ECO:0000256" key="17">
    <source>
        <dbReference type="PROSITE-ProRule" id="PRU00409"/>
    </source>
</evidence>
<feature type="active site" evidence="14">
    <location>
        <position position="13"/>
    </location>
</feature>
<keyword evidence="4 16" id="KW-0479">Metal-binding</keyword>
<evidence type="ECO:0000256" key="7">
    <source>
        <dbReference type="ARBA" id="ARBA00022842"/>
    </source>
</evidence>
<dbReference type="PANTHER" id="PTHR23132:SF25">
    <property type="entry name" value="D-ALANINE--D-ALANINE LIGASE A"/>
    <property type="match status" value="1"/>
</dbReference>
<evidence type="ECO:0000256" key="1">
    <source>
        <dbReference type="ARBA" id="ARBA00001936"/>
    </source>
</evidence>
<evidence type="ECO:0000256" key="8">
    <source>
        <dbReference type="ARBA" id="ARBA00022960"/>
    </source>
</evidence>
<evidence type="ECO:0000256" key="15">
    <source>
        <dbReference type="PIRSR" id="PIRSR039102-2"/>
    </source>
</evidence>
<feature type="binding site" evidence="15">
    <location>
        <position position="130"/>
    </location>
    <ligand>
        <name>ATP</name>
        <dbReference type="ChEBI" id="CHEBI:30616"/>
    </ligand>
</feature>
<evidence type="ECO:0000256" key="16">
    <source>
        <dbReference type="PIRSR" id="PIRSR039102-3"/>
    </source>
</evidence>
<evidence type="ECO:0000256" key="13">
    <source>
        <dbReference type="HAMAP-Rule" id="MF_00047"/>
    </source>
</evidence>
<dbReference type="PIRSF" id="PIRSF039102">
    <property type="entry name" value="Ddl/VanB"/>
    <property type="match status" value="1"/>
</dbReference>
<dbReference type="InterPro" id="IPR013815">
    <property type="entry name" value="ATP_grasp_subdomain_1"/>
</dbReference>
<keyword evidence="8 13" id="KW-0133">Cell shape</keyword>
<comment type="similarity">
    <text evidence="2 13">Belongs to the D-alanine--D-alanine ligase family.</text>
</comment>
<dbReference type="GO" id="GO:0046872">
    <property type="term" value="F:metal ion binding"/>
    <property type="evidence" value="ECO:0007669"/>
    <property type="project" value="UniProtKB-KW"/>
</dbReference>
<comment type="subcellular location">
    <subcellularLocation>
        <location evidence="13">Cytoplasm</location>
    </subcellularLocation>
</comment>
<dbReference type="EMBL" id="JNUP01000045">
    <property type="protein sequence ID" value="KGE73148.1"/>
    <property type="molecule type" value="Genomic_DNA"/>
</dbReference>
<dbReference type="FunFam" id="3.30.470.20:FF:000008">
    <property type="entry name" value="D-alanine--D-alanine ligase"/>
    <property type="match status" value="1"/>
</dbReference>
<dbReference type="GO" id="GO:0071555">
    <property type="term" value="P:cell wall organization"/>
    <property type="evidence" value="ECO:0007669"/>
    <property type="project" value="UniProtKB-KW"/>
</dbReference>
<feature type="binding site" evidence="16">
    <location>
        <position position="318"/>
    </location>
    <ligand>
        <name>Mg(2+)</name>
        <dbReference type="ChEBI" id="CHEBI:18420"/>
        <label>2</label>
    </ligand>
</feature>
<evidence type="ECO:0000256" key="10">
    <source>
        <dbReference type="ARBA" id="ARBA00023211"/>
    </source>
</evidence>
<evidence type="ECO:0000256" key="6">
    <source>
        <dbReference type="ARBA" id="ARBA00022840"/>
    </source>
</evidence>
<dbReference type="GO" id="GO:0005524">
    <property type="term" value="F:ATP binding"/>
    <property type="evidence" value="ECO:0007669"/>
    <property type="project" value="UniProtKB-UniRule"/>
</dbReference>
<comment type="catalytic activity">
    <reaction evidence="12 13">
        <text>2 D-alanine + ATP = D-alanyl-D-alanine + ADP + phosphate + H(+)</text>
        <dbReference type="Rhea" id="RHEA:11224"/>
        <dbReference type="ChEBI" id="CHEBI:15378"/>
        <dbReference type="ChEBI" id="CHEBI:30616"/>
        <dbReference type="ChEBI" id="CHEBI:43474"/>
        <dbReference type="ChEBI" id="CHEBI:57416"/>
        <dbReference type="ChEBI" id="CHEBI:57822"/>
        <dbReference type="ChEBI" id="CHEBI:456216"/>
        <dbReference type="EC" id="6.3.2.4"/>
    </reaction>
</comment>
<feature type="active site" evidence="14">
    <location>
        <position position="191"/>
    </location>
</feature>
<comment type="caution">
    <text evidence="19">The sequence shown here is derived from an EMBL/GenBank/DDBJ whole genome shotgun (WGS) entry which is preliminary data.</text>
</comment>
<keyword evidence="3 13" id="KW-0436">Ligase</keyword>